<feature type="region of interest" description="Disordered" evidence="1">
    <location>
        <begin position="259"/>
        <end position="313"/>
    </location>
</feature>
<gene>
    <name evidence="2" type="primary">jg18944</name>
    <name evidence="2" type="ORF">PAEG_LOCUS27803</name>
</gene>
<feature type="compositionally biased region" description="Basic and acidic residues" evidence="1">
    <location>
        <begin position="263"/>
        <end position="272"/>
    </location>
</feature>
<dbReference type="OrthoDB" id="63891at2759"/>
<dbReference type="Gene3D" id="1.25.10.10">
    <property type="entry name" value="Leucine-rich Repeat Variant"/>
    <property type="match status" value="1"/>
</dbReference>
<proteinExistence type="predicted"/>
<dbReference type="InterPro" id="IPR016024">
    <property type="entry name" value="ARM-type_fold"/>
</dbReference>
<keyword evidence="3" id="KW-1185">Reference proteome</keyword>
<dbReference type="InterPro" id="IPR011989">
    <property type="entry name" value="ARM-like"/>
</dbReference>
<dbReference type="SUPFAM" id="SSF48371">
    <property type="entry name" value="ARM repeat"/>
    <property type="match status" value="1"/>
</dbReference>
<feature type="region of interest" description="Disordered" evidence="1">
    <location>
        <begin position="33"/>
        <end position="74"/>
    </location>
</feature>
<organism evidence="2 3">
    <name type="scientific">Pararge aegeria aegeria</name>
    <dbReference type="NCBI Taxonomy" id="348720"/>
    <lineage>
        <taxon>Eukaryota</taxon>
        <taxon>Metazoa</taxon>
        <taxon>Ecdysozoa</taxon>
        <taxon>Arthropoda</taxon>
        <taxon>Hexapoda</taxon>
        <taxon>Insecta</taxon>
        <taxon>Pterygota</taxon>
        <taxon>Neoptera</taxon>
        <taxon>Endopterygota</taxon>
        <taxon>Lepidoptera</taxon>
        <taxon>Glossata</taxon>
        <taxon>Ditrysia</taxon>
        <taxon>Papilionoidea</taxon>
        <taxon>Nymphalidae</taxon>
        <taxon>Satyrinae</taxon>
        <taxon>Satyrini</taxon>
        <taxon>Parargina</taxon>
        <taxon>Pararge</taxon>
    </lineage>
</organism>
<feature type="compositionally biased region" description="Polar residues" evidence="1">
    <location>
        <begin position="33"/>
        <end position="48"/>
    </location>
</feature>
<evidence type="ECO:0000256" key="1">
    <source>
        <dbReference type="SAM" id="MobiDB-lite"/>
    </source>
</evidence>
<reference evidence="2" key="1">
    <citation type="submission" date="2022-03" db="EMBL/GenBank/DDBJ databases">
        <authorList>
            <person name="Lindestad O."/>
        </authorList>
    </citation>
    <scope>NUCLEOTIDE SEQUENCE</scope>
</reference>
<evidence type="ECO:0000313" key="3">
    <source>
        <dbReference type="Proteomes" id="UP000838756"/>
    </source>
</evidence>
<protein>
    <submittedName>
        <fullName evidence="2">Jg18944 protein</fullName>
    </submittedName>
</protein>
<dbReference type="AlphaFoldDB" id="A0A8S4SRT2"/>
<name>A0A8S4SRT2_9NEOP</name>
<sequence>MRRGRMAEDTFGMEKEDEVEDIVGDVQYTDSQKSVTTLGTYSQDFTDSSPERNDSSGKQTYVLDRDDSDDSGSTFRVNREQSVINLYEAMSPPPDMQQLLYDEINKSIRSNFKRHTFTHEFTQTSKTIIELAQTEVIVAHKTKQTNSLETQTSFVSLTEHKTMDYKRIIVNDCIPNKNEVIHNVIEDMNHIKKLFLNQNPDTYVKNQIVTEVQSSHNDTNEQILAIENLVQAYEDKDLGNKTGIHSEHSFEDRIIPFIDDESKDSGDQKEANETNSEFESSKYDSDIDEDSLMETEYRSSRRINGDNASDTSEMQISIDNDVDELYNKLSESPLWRSPEVNIEPCALKFGTLTPLSEETSLQKSCLDKTTSSQTLMEPTKDTDNETVFVHNDGVKVKIFSNSGDVRATEKFKLPPIPNTSCPNSPHLNFLFTVNTNPMPLVKAGTLPHLFEGRKKDSWQNCGTVLASGESPLITGRSDILADPVKTPRESMYLPPIHMEGAIYHNTNKPTHFVTPHQTIPSPETTQNAISIQGKIRELKAMTNNKTRIEVVETLEDLPRSLEKYWTVVTLHRIAELLRQVTVHIDSPRTQVARSACNALAEILKNTNYTRKPDFYEGVSALLCKTGSFSRPVRRAANVALDDIACGVDATHAATAVCVYGVGHKSALVRCASARLLVVCCALAEGGRRILRARPPSAAAARRLVLRALAQLLQDKNIDTRKYAERLYTILRPLPTFEAYFLTDVDVELAARQMKKYDPMLVPSKRDSATSLSIFS</sequence>
<comment type="caution">
    <text evidence="2">The sequence shown here is derived from an EMBL/GenBank/DDBJ whole genome shotgun (WGS) entry which is preliminary data.</text>
</comment>
<dbReference type="Proteomes" id="UP000838756">
    <property type="component" value="Unassembled WGS sequence"/>
</dbReference>
<evidence type="ECO:0000313" key="2">
    <source>
        <dbReference type="EMBL" id="CAH2269709.1"/>
    </source>
</evidence>
<accession>A0A8S4SRT2</accession>
<dbReference type="EMBL" id="CAKXAJ010026541">
    <property type="protein sequence ID" value="CAH2269709.1"/>
    <property type="molecule type" value="Genomic_DNA"/>
</dbReference>